<dbReference type="PANTHER" id="PTHR47483">
    <property type="entry name" value="BETA-ARABINOFURANOSYLTRANSFERASE RAY1"/>
    <property type="match status" value="1"/>
</dbReference>
<feature type="non-terminal residue" evidence="3">
    <location>
        <position position="1"/>
    </location>
</feature>
<proteinExistence type="predicted"/>
<evidence type="ECO:0000256" key="1">
    <source>
        <dbReference type="SAM" id="Phobius"/>
    </source>
</evidence>
<dbReference type="PANTHER" id="PTHR47483:SF1">
    <property type="entry name" value="BETA-ARABINOFURANOSYLTRANSFERASE RAY1"/>
    <property type="match status" value="1"/>
</dbReference>
<feature type="non-terminal residue" evidence="3">
    <location>
        <position position="638"/>
    </location>
</feature>
<dbReference type="Pfam" id="PF03407">
    <property type="entry name" value="Nucleotid_trans"/>
    <property type="match status" value="1"/>
</dbReference>
<reference evidence="3 4" key="1">
    <citation type="journal article" date="2013" name="BMC Genomics">
        <title>The miniature genome of a carnivorous plant Genlisea aurea contains a low number of genes and short non-coding sequences.</title>
        <authorList>
            <person name="Leushkin E.V."/>
            <person name="Sutormin R.A."/>
            <person name="Nabieva E.R."/>
            <person name="Penin A.A."/>
            <person name="Kondrashov A.S."/>
            <person name="Logacheva M.D."/>
        </authorList>
    </citation>
    <scope>NUCLEOTIDE SEQUENCE [LARGE SCALE GENOMIC DNA]</scope>
</reference>
<keyword evidence="1" id="KW-0812">Transmembrane</keyword>
<dbReference type="InterPro" id="IPR044575">
    <property type="entry name" value="RAY1-like"/>
</dbReference>
<keyword evidence="4" id="KW-1185">Reference proteome</keyword>
<dbReference type="AlphaFoldDB" id="S8CRJ2"/>
<evidence type="ECO:0000313" key="4">
    <source>
        <dbReference type="Proteomes" id="UP000015453"/>
    </source>
</evidence>
<dbReference type="GO" id="GO:0016757">
    <property type="term" value="F:glycosyltransferase activity"/>
    <property type="evidence" value="ECO:0007669"/>
    <property type="project" value="InterPro"/>
</dbReference>
<gene>
    <name evidence="3" type="ORF">M569_05360</name>
</gene>
<dbReference type="EMBL" id="AUSU01002134">
    <property type="protein sequence ID" value="EPS69405.1"/>
    <property type="molecule type" value="Genomic_DNA"/>
</dbReference>
<evidence type="ECO:0000259" key="2">
    <source>
        <dbReference type="Pfam" id="PF03407"/>
    </source>
</evidence>
<organism evidence="3 4">
    <name type="scientific">Genlisea aurea</name>
    <dbReference type="NCBI Taxonomy" id="192259"/>
    <lineage>
        <taxon>Eukaryota</taxon>
        <taxon>Viridiplantae</taxon>
        <taxon>Streptophyta</taxon>
        <taxon>Embryophyta</taxon>
        <taxon>Tracheophyta</taxon>
        <taxon>Spermatophyta</taxon>
        <taxon>Magnoliopsida</taxon>
        <taxon>eudicotyledons</taxon>
        <taxon>Gunneridae</taxon>
        <taxon>Pentapetalae</taxon>
        <taxon>asterids</taxon>
        <taxon>lamiids</taxon>
        <taxon>Lamiales</taxon>
        <taxon>Lentibulariaceae</taxon>
        <taxon>Genlisea</taxon>
    </lineage>
</organism>
<keyword evidence="1" id="KW-0472">Membrane</keyword>
<evidence type="ECO:0000313" key="3">
    <source>
        <dbReference type="EMBL" id="EPS69405.1"/>
    </source>
</evidence>
<feature type="domain" description="Nucleotide-diphospho-sugar transferase" evidence="2">
    <location>
        <begin position="406"/>
        <end position="627"/>
    </location>
</feature>
<protein>
    <recommendedName>
        <fullName evidence="2">Nucleotide-diphospho-sugar transferase domain-containing protein</fullName>
    </recommendedName>
</protein>
<dbReference type="OrthoDB" id="540503at2759"/>
<feature type="transmembrane region" description="Helical" evidence="1">
    <location>
        <begin position="6"/>
        <end position="23"/>
    </location>
</feature>
<dbReference type="InterPro" id="IPR005069">
    <property type="entry name" value="Nucl-diP-sugar_transferase"/>
</dbReference>
<keyword evidence="1" id="KW-1133">Transmembrane helix</keyword>
<comment type="caution">
    <text evidence="3">The sequence shown here is derived from an EMBL/GenBank/DDBJ whole genome shotgun (WGS) entry which is preliminary data.</text>
</comment>
<sequence>GLWLVWFWGFFLIWVSLYSIRKLSEETAMRTQKGVVSQEFSITIFAGPRPFKGSIGERQAVALRSWLGLSETITVILFSKDPSVFSFAGSFAPRVTVEANIDFTFLGTPFFHSMVARSMASSSDVSVLIDPDTILLSGFMISLQYALKLDDDWLLVSVTQSSASNQSESRKLQENFTGGSSEKSCGDKMVIAWNNNGGTPLHHGAPPPFLYGKGVHNQWLVGEALNSGFRLVIEAGDAVSSFYVDEDNSAELAGKSTFPDLLRNRNWERHGNALLGKAYGSFSFQNANYYDSELMRLFQCGGHHLFLRPARNIVYPLEPIGRRRIAAASFPDQKTLSECVSSLESIEGCFSTDQLGLPKQVSLPLSLEELLSLLSDSNKTIVLGVAGYSYKDMLMSWACRLRRLQVHNFLVCTLDEEAYEFAILQGLAVIKCPSPPTDVSFDDCHFGTDCFRKVTKVKSRMVLRILKLGYNVVMSDVDVYWFKNPLPYLASFPPGVMAAQSDEYNSTGPINMPRRLNSGFYHAHSDGATVGALEKVVMHAAGARYGSEQASFYDALCGEGGSYAVGWDGCAEPETKLRVHFLDRELFPNGAFMELWERNDTRRACQEMGCYVIHNNWIRSRYLKLQRQLKSGLWDYDV</sequence>
<dbReference type="Proteomes" id="UP000015453">
    <property type="component" value="Unassembled WGS sequence"/>
</dbReference>
<name>S8CRJ2_9LAMI</name>
<accession>S8CRJ2</accession>